<keyword evidence="3" id="KW-0804">Transcription</keyword>
<evidence type="ECO:0000259" key="6">
    <source>
        <dbReference type="PROSITE" id="PS50110"/>
    </source>
</evidence>
<dbReference type="PANTHER" id="PTHR44688:SF16">
    <property type="entry name" value="DNA-BINDING TRANSCRIPTIONAL ACTIVATOR DEVR_DOSR"/>
    <property type="match status" value="1"/>
</dbReference>
<dbReference type="SMART" id="SM00421">
    <property type="entry name" value="HTH_LUXR"/>
    <property type="match status" value="1"/>
</dbReference>
<feature type="domain" description="Response regulatory" evidence="6">
    <location>
        <begin position="18"/>
        <end position="134"/>
    </location>
</feature>
<dbReference type="Gene3D" id="1.10.10.10">
    <property type="entry name" value="Winged helix-like DNA-binding domain superfamily/Winged helix DNA-binding domain"/>
    <property type="match status" value="1"/>
</dbReference>
<reference evidence="8" key="1">
    <citation type="submission" date="2016-10" db="EMBL/GenBank/DDBJ databases">
        <authorList>
            <person name="Varghese N."/>
            <person name="Submissions S."/>
        </authorList>
    </citation>
    <scope>NUCLEOTIDE SEQUENCE [LARGE SCALE GENOMIC DNA]</scope>
    <source>
        <strain evidence="8">DSM 45460</strain>
    </source>
</reference>
<organism evidence="7 8">
    <name type="scientific">Actinopolyspora mzabensis</name>
    <dbReference type="NCBI Taxonomy" id="995066"/>
    <lineage>
        <taxon>Bacteria</taxon>
        <taxon>Bacillati</taxon>
        <taxon>Actinomycetota</taxon>
        <taxon>Actinomycetes</taxon>
        <taxon>Actinopolysporales</taxon>
        <taxon>Actinopolysporaceae</taxon>
        <taxon>Actinopolyspora</taxon>
    </lineage>
</organism>
<keyword evidence="1" id="KW-0805">Transcription regulation</keyword>
<evidence type="ECO:0000256" key="2">
    <source>
        <dbReference type="ARBA" id="ARBA00023125"/>
    </source>
</evidence>
<dbReference type="EMBL" id="FNFM01000001">
    <property type="protein sequence ID" value="SDJ64849.1"/>
    <property type="molecule type" value="Genomic_DNA"/>
</dbReference>
<protein>
    <submittedName>
        <fullName evidence="7">Two component transcriptional regulator, LuxR family</fullName>
    </submittedName>
</protein>
<dbReference type="CDD" id="cd06170">
    <property type="entry name" value="LuxR_C_like"/>
    <property type="match status" value="1"/>
</dbReference>
<evidence type="ECO:0000256" key="1">
    <source>
        <dbReference type="ARBA" id="ARBA00023015"/>
    </source>
</evidence>
<accession>A0A1G8VFW6</accession>
<evidence type="ECO:0000259" key="5">
    <source>
        <dbReference type="PROSITE" id="PS50043"/>
    </source>
</evidence>
<evidence type="ECO:0000256" key="4">
    <source>
        <dbReference type="PROSITE-ProRule" id="PRU00169"/>
    </source>
</evidence>
<dbReference type="GO" id="GO:0006355">
    <property type="term" value="P:regulation of DNA-templated transcription"/>
    <property type="evidence" value="ECO:0007669"/>
    <property type="project" value="InterPro"/>
</dbReference>
<comment type="caution">
    <text evidence="4">Lacks conserved residue(s) required for the propagation of feature annotation.</text>
</comment>
<dbReference type="PROSITE" id="PS50043">
    <property type="entry name" value="HTH_LUXR_2"/>
    <property type="match status" value="1"/>
</dbReference>
<sequence>MKEVERSLACRKGVPVTTVLICDDRRSVREGLTRVMSAVPGVSRIDCVAHGDELLSRFARQAVDVVLVGTQRAVPNGVEATRRLVSAHPQANVIVFGAPDDAGSIAAAIAGGARGYLRWDASRPELVAALAHTLASTSVPAPRQPSDPGVQLTDRELQVLRGMAQGKSNGQIGRELYLSEDTVKTHARRLFRKLGVRDRAQAVAHGFRRGLVA</sequence>
<dbReference type="InterPro" id="IPR011006">
    <property type="entry name" value="CheY-like_superfamily"/>
</dbReference>
<keyword evidence="2" id="KW-0238">DNA-binding</keyword>
<evidence type="ECO:0000313" key="8">
    <source>
        <dbReference type="Proteomes" id="UP000199213"/>
    </source>
</evidence>
<dbReference type="GO" id="GO:0003677">
    <property type="term" value="F:DNA binding"/>
    <property type="evidence" value="ECO:0007669"/>
    <property type="project" value="UniProtKB-KW"/>
</dbReference>
<dbReference type="InterPro" id="IPR000792">
    <property type="entry name" value="Tscrpt_reg_LuxR_C"/>
</dbReference>
<evidence type="ECO:0000313" key="7">
    <source>
        <dbReference type="EMBL" id="SDJ64849.1"/>
    </source>
</evidence>
<keyword evidence="8" id="KW-1185">Reference proteome</keyword>
<dbReference type="Pfam" id="PF00072">
    <property type="entry name" value="Response_reg"/>
    <property type="match status" value="1"/>
</dbReference>
<dbReference type="InterPro" id="IPR001789">
    <property type="entry name" value="Sig_transdc_resp-reg_receiver"/>
</dbReference>
<dbReference type="AlphaFoldDB" id="A0A1G8VFW6"/>
<name>A0A1G8VFW6_ACTMZ</name>
<dbReference type="PROSITE" id="PS00622">
    <property type="entry name" value="HTH_LUXR_1"/>
    <property type="match status" value="1"/>
</dbReference>
<proteinExistence type="predicted"/>
<dbReference type="SUPFAM" id="SSF52172">
    <property type="entry name" value="CheY-like"/>
    <property type="match status" value="1"/>
</dbReference>
<dbReference type="Gene3D" id="3.40.50.2300">
    <property type="match status" value="1"/>
</dbReference>
<dbReference type="SUPFAM" id="SSF46894">
    <property type="entry name" value="C-terminal effector domain of the bipartite response regulators"/>
    <property type="match status" value="1"/>
</dbReference>
<dbReference type="Pfam" id="PF00196">
    <property type="entry name" value="GerE"/>
    <property type="match status" value="1"/>
</dbReference>
<dbReference type="InterPro" id="IPR036388">
    <property type="entry name" value="WH-like_DNA-bd_sf"/>
</dbReference>
<dbReference type="PRINTS" id="PR00038">
    <property type="entry name" value="HTHLUXR"/>
</dbReference>
<dbReference type="Proteomes" id="UP000199213">
    <property type="component" value="Unassembled WGS sequence"/>
</dbReference>
<feature type="domain" description="HTH luxR-type" evidence="5">
    <location>
        <begin position="145"/>
        <end position="210"/>
    </location>
</feature>
<gene>
    <name evidence="7" type="ORF">SAMN04487820_10154</name>
</gene>
<dbReference type="GO" id="GO:0000160">
    <property type="term" value="P:phosphorelay signal transduction system"/>
    <property type="evidence" value="ECO:0007669"/>
    <property type="project" value="InterPro"/>
</dbReference>
<dbReference type="InterPro" id="IPR016032">
    <property type="entry name" value="Sig_transdc_resp-reg_C-effctor"/>
</dbReference>
<evidence type="ECO:0000256" key="3">
    <source>
        <dbReference type="ARBA" id="ARBA00023163"/>
    </source>
</evidence>
<dbReference type="PANTHER" id="PTHR44688">
    <property type="entry name" value="DNA-BINDING TRANSCRIPTIONAL ACTIVATOR DEVR_DOSR"/>
    <property type="match status" value="1"/>
</dbReference>
<dbReference type="SMART" id="SM00448">
    <property type="entry name" value="REC"/>
    <property type="match status" value="1"/>
</dbReference>
<dbReference type="PROSITE" id="PS50110">
    <property type="entry name" value="RESPONSE_REGULATORY"/>
    <property type="match status" value="1"/>
</dbReference>